<proteinExistence type="predicted"/>
<accession>A0A7C8I5P6</accession>
<protein>
    <submittedName>
        <fullName evidence="1">Uncharacterized protein</fullName>
    </submittedName>
</protein>
<keyword evidence="2" id="KW-1185">Reference proteome</keyword>
<sequence>MKIIQRFMAQYKHSQDSTQAVGNSWRQDFTSVFLGHARLYAFAGQYLIDSLQALALRNIHKALSTYTLFARSVGSINQLAYFAYNNNCIPDRAYGKIDPLRLMVVEFIALRFKYFELDDGHKELMEVEGQYATDLLAALAESYGS</sequence>
<dbReference type="EMBL" id="JAADJZ010000021">
    <property type="protein sequence ID" value="KAF2867893.1"/>
    <property type="molecule type" value="Genomic_DNA"/>
</dbReference>
<organism evidence="1 2">
    <name type="scientific">Massariosphaeria phaeospora</name>
    <dbReference type="NCBI Taxonomy" id="100035"/>
    <lineage>
        <taxon>Eukaryota</taxon>
        <taxon>Fungi</taxon>
        <taxon>Dikarya</taxon>
        <taxon>Ascomycota</taxon>
        <taxon>Pezizomycotina</taxon>
        <taxon>Dothideomycetes</taxon>
        <taxon>Pleosporomycetidae</taxon>
        <taxon>Pleosporales</taxon>
        <taxon>Pleosporales incertae sedis</taxon>
        <taxon>Massariosphaeria</taxon>
    </lineage>
</organism>
<dbReference type="AlphaFoldDB" id="A0A7C8I5P6"/>
<comment type="caution">
    <text evidence="1">The sequence shown here is derived from an EMBL/GenBank/DDBJ whole genome shotgun (WGS) entry which is preliminary data.</text>
</comment>
<gene>
    <name evidence="1" type="ORF">BDV95DRAFT_580854</name>
</gene>
<reference evidence="1 2" key="1">
    <citation type="submission" date="2020-01" db="EMBL/GenBank/DDBJ databases">
        <authorList>
            <consortium name="DOE Joint Genome Institute"/>
            <person name="Haridas S."/>
            <person name="Albert R."/>
            <person name="Binder M."/>
            <person name="Bloem J."/>
            <person name="Labutti K."/>
            <person name="Salamov A."/>
            <person name="Andreopoulos B."/>
            <person name="Baker S.E."/>
            <person name="Barry K."/>
            <person name="Bills G."/>
            <person name="Bluhm B.H."/>
            <person name="Cannon C."/>
            <person name="Castanera R."/>
            <person name="Culley D.E."/>
            <person name="Daum C."/>
            <person name="Ezra D."/>
            <person name="Gonzalez J.B."/>
            <person name="Henrissat B."/>
            <person name="Kuo A."/>
            <person name="Liang C."/>
            <person name="Lipzen A."/>
            <person name="Lutzoni F."/>
            <person name="Magnuson J."/>
            <person name="Mondo S."/>
            <person name="Nolan M."/>
            <person name="Ohm R."/>
            <person name="Pangilinan J."/>
            <person name="Park H.-J.H."/>
            <person name="Ramirez L."/>
            <person name="Alfaro M."/>
            <person name="Sun H."/>
            <person name="Tritt A."/>
            <person name="Yoshinaga Y."/>
            <person name="Zwiers L.-H.L."/>
            <person name="Turgeon B.G."/>
            <person name="Goodwin S.B."/>
            <person name="Spatafora J.W."/>
            <person name="Crous P.W."/>
            <person name="Grigoriev I.V."/>
        </authorList>
    </citation>
    <scope>NUCLEOTIDE SEQUENCE [LARGE SCALE GENOMIC DNA]</scope>
    <source>
        <strain evidence="1 2">CBS 611.86</strain>
    </source>
</reference>
<evidence type="ECO:0000313" key="1">
    <source>
        <dbReference type="EMBL" id="KAF2867893.1"/>
    </source>
</evidence>
<dbReference type="Proteomes" id="UP000481861">
    <property type="component" value="Unassembled WGS sequence"/>
</dbReference>
<name>A0A7C8I5P6_9PLEO</name>
<dbReference type="OrthoDB" id="9997739at2759"/>
<evidence type="ECO:0000313" key="2">
    <source>
        <dbReference type="Proteomes" id="UP000481861"/>
    </source>
</evidence>